<evidence type="ECO:0000313" key="1">
    <source>
        <dbReference type="EMBL" id="ESK92611.1"/>
    </source>
</evidence>
<evidence type="ECO:0000313" key="2">
    <source>
        <dbReference type="Proteomes" id="UP000017559"/>
    </source>
</evidence>
<dbReference type="OrthoDB" id="412788at2759"/>
<dbReference type="AlphaFoldDB" id="V2XIH1"/>
<dbReference type="HOGENOM" id="CLU_2413770_0_0_1"/>
<sequence length="92" mass="10927">MVRLPLVVNICWNVYKVVSEVKRHVMSEYLRNTSLRLPLAVRHHREVNPKEDVVPVDLAYPDRAKETFGVEYNPEHKLKYSRGITRLRRRTS</sequence>
<dbReference type="EMBL" id="AWSO01000272">
    <property type="protein sequence ID" value="ESK92611.1"/>
    <property type="molecule type" value="Genomic_DNA"/>
</dbReference>
<accession>V2XIH1</accession>
<dbReference type="Proteomes" id="UP000017559">
    <property type="component" value="Unassembled WGS sequence"/>
</dbReference>
<name>V2XIH1_MONRO</name>
<dbReference type="KEGG" id="mrr:Moror_4345"/>
<organism evidence="1 2">
    <name type="scientific">Moniliophthora roreri (strain MCA 2997)</name>
    <name type="common">Cocoa frosty pod rot fungus</name>
    <name type="synonym">Crinipellis roreri</name>
    <dbReference type="NCBI Taxonomy" id="1381753"/>
    <lineage>
        <taxon>Eukaryota</taxon>
        <taxon>Fungi</taxon>
        <taxon>Dikarya</taxon>
        <taxon>Basidiomycota</taxon>
        <taxon>Agaricomycotina</taxon>
        <taxon>Agaricomycetes</taxon>
        <taxon>Agaricomycetidae</taxon>
        <taxon>Agaricales</taxon>
        <taxon>Marasmiineae</taxon>
        <taxon>Marasmiaceae</taxon>
        <taxon>Moniliophthora</taxon>
    </lineage>
</organism>
<gene>
    <name evidence="1" type="ORF">Moror_4345</name>
</gene>
<keyword evidence="2" id="KW-1185">Reference proteome</keyword>
<comment type="caution">
    <text evidence="1">The sequence shown here is derived from an EMBL/GenBank/DDBJ whole genome shotgun (WGS) entry which is preliminary data.</text>
</comment>
<protein>
    <submittedName>
        <fullName evidence="1">Uncharacterized protein</fullName>
    </submittedName>
</protein>
<proteinExistence type="predicted"/>
<reference evidence="1 2" key="1">
    <citation type="journal article" date="2014" name="BMC Genomics">
        <title>Genome and secretome analysis of the hemibiotrophic fungal pathogen, Moniliophthora roreri, which causes frosty pod rot disease of cacao: mechanisms of the biotrophic and necrotrophic phases.</title>
        <authorList>
            <person name="Meinhardt L.W."/>
            <person name="Costa G.G.L."/>
            <person name="Thomazella D.P.T."/>
            <person name="Teixeira P.J.P.L."/>
            <person name="Carazzolle M.F."/>
            <person name="Schuster S.C."/>
            <person name="Carlson J.E."/>
            <person name="Guiltinan M.J."/>
            <person name="Mieczkowski P."/>
            <person name="Farmer A."/>
            <person name="Ramaraj T."/>
            <person name="Crozier J."/>
            <person name="Davis R.E."/>
            <person name="Shao J."/>
            <person name="Melnick R.L."/>
            <person name="Pereira G.A.G."/>
            <person name="Bailey B.A."/>
        </authorList>
    </citation>
    <scope>NUCLEOTIDE SEQUENCE [LARGE SCALE GENOMIC DNA]</scope>
    <source>
        <strain evidence="1 2">MCA 2997</strain>
    </source>
</reference>